<comment type="similarity">
    <text evidence="3">Belongs to the SINA (Seven in absentia) family.</text>
</comment>
<dbReference type="EMBL" id="RWGY01000029">
    <property type="protein sequence ID" value="TVU17733.1"/>
    <property type="molecule type" value="Genomic_DNA"/>
</dbReference>
<dbReference type="GO" id="GO:0008270">
    <property type="term" value="F:zinc ion binding"/>
    <property type="evidence" value="ECO:0007669"/>
    <property type="project" value="UniProtKB-KW"/>
</dbReference>
<evidence type="ECO:0000256" key="9">
    <source>
        <dbReference type="ARBA" id="ARBA00022833"/>
    </source>
</evidence>
<dbReference type="PANTHER" id="PTHR10315">
    <property type="entry name" value="E3 UBIQUITIN PROTEIN LIGASE SIAH"/>
    <property type="match status" value="1"/>
</dbReference>
<dbReference type="PANTHER" id="PTHR10315:SF96">
    <property type="entry name" value="SIAH-TYPE DOMAIN-CONTAINING PROTEIN"/>
    <property type="match status" value="1"/>
</dbReference>
<evidence type="ECO:0000256" key="2">
    <source>
        <dbReference type="ARBA" id="ARBA00004906"/>
    </source>
</evidence>
<dbReference type="GO" id="GO:0061630">
    <property type="term" value="F:ubiquitin protein ligase activity"/>
    <property type="evidence" value="ECO:0007669"/>
    <property type="project" value="UniProtKB-EC"/>
</dbReference>
<dbReference type="OrthoDB" id="4788989at2759"/>
<evidence type="ECO:0000256" key="3">
    <source>
        <dbReference type="ARBA" id="ARBA00009119"/>
    </source>
</evidence>
<dbReference type="InterPro" id="IPR013083">
    <property type="entry name" value="Znf_RING/FYVE/PHD"/>
</dbReference>
<proteinExistence type="inferred from homology"/>
<evidence type="ECO:0000256" key="6">
    <source>
        <dbReference type="ARBA" id="ARBA00022723"/>
    </source>
</evidence>
<dbReference type="Pfam" id="PF21361">
    <property type="entry name" value="Sina_ZnF"/>
    <property type="match status" value="2"/>
</dbReference>
<keyword evidence="8" id="KW-0833">Ubl conjugation pathway</keyword>
<dbReference type="InterPro" id="IPR052088">
    <property type="entry name" value="E3_ubiquitin-ligase_SINA"/>
</dbReference>
<dbReference type="Gramene" id="TVU17733">
    <property type="protein sequence ID" value="TVU17733"/>
    <property type="gene ID" value="EJB05_33784"/>
</dbReference>
<evidence type="ECO:0000313" key="13">
    <source>
        <dbReference type="EMBL" id="TVU17733.1"/>
    </source>
</evidence>
<evidence type="ECO:0000256" key="10">
    <source>
        <dbReference type="PROSITE-ProRule" id="PRU00455"/>
    </source>
</evidence>
<comment type="pathway">
    <text evidence="2">Protein modification; protein ubiquitination.</text>
</comment>
<feature type="compositionally biased region" description="Basic and acidic residues" evidence="11">
    <location>
        <begin position="1"/>
        <end position="14"/>
    </location>
</feature>
<gene>
    <name evidence="13" type="ORF">EJB05_33784</name>
</gene>
<feature type="region of interest" description="Disordered" evidence="11">
    <location>
        <begin position="1"/>
        <end position="109"/>
    </location>
</feature>
<evidence type="ECO:0000256" key="7">
    <source>
        <dbReference type="ARBA" id="ARBA00022771"/>
    </source>
</evidence>
<feature type="domain" description="SIAH-type" evidence="12">
    <location>
        <begin position="182"/>
        <end position="240"/>
    </location>
</feature>
<evidence type="ECO:0000256" key="8">
    <source>
        <dbReference type="ARBA" id="ARBA00022786"/>
    </source>
</evidence>
<evidence type="ECO:0000256" key="11">
    <source>
        <dbReference type="SAM" id="MobiDB-lite"/>
    </source>
</evidence>
<keyword evidence="9" id="KW-0862">Zinc</keyword>
<dbReference type="InterPro" id="IPR049548">
    <property type="entry name" value="Sina-like_RING"/>
</dbReference>
<dbReference type="PROSITE" id="PS51081">
    <property type="entry name" value="ZF_SIAH"/>
    <property type="match status" value="2"/>
</dbReference>
<evidence type="ECO:0000256" key="5">
    <source>
        <dbReference type="ARBA" id="ARBA00022679"/>
    </source>
</evidence>
<dbReference type="AlphaFoldDB" id="A0A5J9U217"/>
<dbReference type="InterPro" id="IPR013010">
    <property type="entry name" value="Znf_SIAH"/>
</dbReference>
<feature type="non-terminal residue" evidence="13">
    <location>
        <position position="1"/>
    </location>
</feature>
<keyword evidence="5" id="KW-0808">Transferase</keyword>
<dbReference type="GO" id="GO:0005737">
    <property type="term" value="C:cytoplasm"/>
    <property type="evidence" value="ECO:0007669"/>
    <property type="project" value="TreeGrafter"/>
</dbReference>
<reference evidence="13 14" key="1">
    <citation type="journal article" date="2019" name="Sci. Rep.">
        <title>A high-quality genome of Eragrostis curvula grass provides insights into Poaceae evolution and supports new strategies to enhance forage quality.</title>
        <authorList>
            <person name="Carballo J."/>
            <person name="Santos B.A.C.M."/>
            <person name="Zappacosta D."/>
            <person name="Garbus I."/>
            <person name="Selva J.P."/>
            <person name="Gallo C.A."/>
            <person name="Diaz A."/>
            <person name="Albertini E."/>
            <person name="Caccamo M."/>
            <person name="Echenique V."/>
        </authorList>
    </citation>
    <scope>NUCLEOTIDE SEQUENCE [LARGE SCALE GENOMIC DNA]</scope>
    <source>
        <strain evidence="14">cv. Victoria</strain>
        <tissue evidence="13">Leaf</tissue>
    </source>
</reference>
<keyword evidence="14" id="KW-1185">Reference proteome</keyword>
<keyword evidence="6" id="KW-0479">Metal-binding</keyword>
<dbReference type="Gene3D" id="3.30.40.10">
    <property type="entry name" value="Zinc/RING finger domain, C3HC4 (zinc finger)"/>
    <property type="match status" value="2"/>
</dbReference>
<evidence type="ECO:0000313" key="14">
    <source>
        <dbReference type="Proteomes" id="UP000324897"/>
    </source>
</evidence>
<evidence type="ECO:0000256" key="4">
    <source>
        <dbReference type="ARBA" id="ARBA00012483"/>
    </source>
</evidence>
<feature type="compositionally biased region" description="Low complexity" evidence="11">
    <location>
        <begin position="97"/>
        <end position="109"/>
    </location>
</feature>
<keyword evidence="7 10" id="KW-0863">Zinc-finger</keyword>
<dbReference type="Pfam" id="PF21362">
    <property type="entry name" value="Sina_RING"/>
    <property type="match status" value="1"/>
</dbReference>
<dbReference type="UniPathway" id="UPA00143"/>
<evidence type="ECO:0000259" key="12">
    <source>
        <dbReference type="PROSITE" id="PS51081"/>
    </source>
</evidence>
<name>A0A5J9U217_9POAL</name>
<organism evidence="13 14">
    <name type="scientific">Eragrostis curvula</name>
    <name type="common">weeping love grass</name>
    <dbReference type="NCBI Taxonomy" id="38414"/>
    <lineage>
        <taxon>Eukaryota</taxon>
        <taxon>Viridiplantae</taxon>
        <taxon>Streptophyta</taxon>
        <taxon>Embryophyta</taxon>
        <taxon>Tracheophyta</taxon>
        <taxon>Spermatophyta</taxon>
        <taxon>Magnoliopsida</taxon>
        <taxon>Liliopsida</taxon>
        <taxon>Poales</taxon>
        <taxon>Poaceae</taxon>
        <taxon>PACMAD clade</taxon>
        <taxon>Chloridoideae</taxon>
        <taxon>Eragrostideae</taxon>
        <taxon>Eragrostidinae</taxon>
        <taxon>Eragrostis</taxon>
    </lineage>
</organism>
<feature type="compositionally biased region" description="Basic and acidic residues" evidence="11">
    <location>
        <begin position="45"/>
        <end position="58"/>
    </location>
</feature>
<dbReference type="GO" id="GO:0016567">
    <property type="term" value="P:protein ubiquitination"/>
    <property type="evidence" value="ECO:0007669"/>
    <property type="project" value="UniProtKB-UniPathway"/>
</dbReference>
<dbReference type="SUPFAM" id="SSF49599">
    <property type="entry name" value="TRAF domain-like"/>
    <property type="match status" value="2"/>
</dbReference>
<evidence type="ECO:0000256" key="1">
    <source>
        <dbReference type="ARBA" id="ARBA00000900"/>
    </source>
</evidence>
<sequence length="668" mass="72616">MEVEGPTRPRRPLEVGDTSSPITWKRIRFRPPTIPTLMSLEDSEEKSGEEHDQRHGQDQEENADNNGEEGQQQQSESGHESSDQCDSEEDMQHGQQGSAPESSSGSSESLVIEDVTLENAGVLDCGVCFLPLKPPIFQCAVGHVVCSACRAKLAVVGRCYICCAPTPNSYRRCHAMEKLVDSICMPCPHFPHGCKTKPAYHNREDHARSCVHAPCRCPGEACAFVGSTATLLDHFATTHGWPCTAETLTGSEFDVDLRDGLNIVTPVRAAAEHLFVLNLTQAPFGCAVTAFCVHPHPDAIAKLMFSYSRLKSGSCLWHNQWSVSESACTDLSSALPADSKECFQLVLPRTVHEEGEGTIRVKVLIGTISPSSARSSTFTFGLRSSVATVLLALFSLRSSQFRLYTVDQDIYVRACFDNSFKQNVQCDVGHVLCSACHAKLDTAGRCYVCRVQTPGGYRRCVAMEQLVDSIRVPCPHAAHGCKTKPAYHDREDHARACTHAPCRCPGEACAFVGSTATLLDHFAAVHGWPCTAETSAGSMFDVDLRDGLNIVTPVHATAEHLFVLNLTGAPFGCVITAFCVHPDPAATAELKLSYSHVKTDSWHYHYQCSMFQLACTDLSSALPADFKECFQLVFPRTVDGEDEGTSRVRALIGATSPSSARPSTSILG</sequence>
<dbReference type="Proteomes" id="UP000324897">
    <property type="component" value="Chromosome 7"/>
</dbReference>
<dbReference type="EC" id="2.3.2.27" evidence="4"/>
<comment type="caution">
    <text evidence="13">The sequence shown here is derived from an EMBL/GenBank/DDBJ whole genome shotgun (WGS) entry which is preliminary data.</text>
</comment>
<protein>
    <recommendedName>
        <fullName evidence="4">RING-type E3 ubiquitin transferase</fullName>
        <ecNumber evidence="4">2.3.2.27</ecNumber>
    </recommendedName>
</protein>
<accession>A0A5J9U217</accession>
<feature type="domain" description="SIAH-type" evidence="12">
    <location>
        <begin position="469"/>
        <end position="527"/>
    </location>
</feature>
<dbReference type="CDD" id="cd16571">
    <property type="entry name" value="RING-HC_SIAHs"/>
    <property type="match status" value="1"/>
</dbReference>
<comment type="catalytic activity">
    <reaction evidence="1">
        <text>S-ubiquitinyl-[E2 ubiquitin-conjugating enzyme]-L-cysteine + [acceptor protein]-L-lysine = [E2 ubiquitin-conjugating enzyme]-L-cysteine + N(6)-ubiquitinyl-[acceptor protein]-L-lysine.</text>
        <dbReference type="EC" id="2.3.2.27"/>
    </reaction>
</comment>